<dbReference type="InterPro" id="IPR008928">
    <property type="entry name" value="6-hairpin_glycosidase_sf"/>
</dbReference>
<accession>A0A6I4IRG0</accession>
<dbReference type="SUPFAM" id="SSF48208">
    <property type="entry name" value="Six-hairpin glycosidases"/>
    <property type="match status" value="1"/>
</dbReference>
<dbReference type="AlphaFoldDB" id="A0A6I4IRG0"/>
<evidence type="ECO:0000256" key="3">
    <source>
        <dbReference type="ARBA" id="ARBA00022837"/>
    </source>
</evidence>
<dbReference type="OrthoDB" id="9758101at2"/>
<gene>
    <name evidence="7" type="ORF">GO816_16890</name>
</gene>
<dbReference type="Proteomes" id="UP000434850">
    <property type="component" value="Unassembled WGS sequence"/>
</dbReference>
<keyword evidence="8" id="KW-1185">Reference proteome</keyword>
<dbReference type="NCBIfam" id="TIGR01180">
    <property type="entry name" value="aman2_put"/>
    <property type="match status" value="1"/>
</dbReference>
<sequence>MCVAQNLVRYVQPLSGTAPSTTPSSKKHGSGTELNANTIPAVTLPFGMTQWTPETQRSENKCVPPYRYTDSKISGFRASHWLSGSCTQDYGSVTITPVGSRLNLIPEAGYTPFSHRDEITAPHYYKVNLPERNLTTEITATTRCGMLRFTSQSADSVYFTIRPNSDRNEGFVKVDRQRGVIWGYNPVHRIYQGWGEKAGFNGYFVIQFNQPLTTTGLFTNNRVTPGDSIKNQHEAGAYIGFKLKAGEHLQMRVGTSFTSFAGALLNLESEIKDWNFERLVKSNFTVWQNALSRVSVSGNNEKHKRIFYTALYHTMQQPRCFNDVNGLYPRFGGYYKNEKLNNGNYYDDFSMWDTYRAQMPLFEILKPDFVNDCVKSMILKGEQGGWLPIFPCWNSYTAAMIGDHVTAFIASAYVRGIRNYDVKKAYALMRRNAFEVPSPQEYRDGKGRRAIQSYLNYGYIPVEDSVPEAFHKKEQVSRTLEYAFDDYALAMVAAGLGLNKDKDVLLNRSKNYLNVLDGNSKMVRAKKSDGSWHSPYNPKNKEFYITEGTPQQYTFYVPHDVNGLAKAMGGQVVLEQQLDTLFKTGEYWHGNEPGQQTPYMYNFTASPWKTQYWVKNTMDEEYSDGPGGLSGNDDAGQVSAWYVFSAMGFYPLNPAANQYLITAPVFNSCKIQLNQNRVFEVKCHKSTSDAFYIDHVTYNGKPYNFTYLTHQTITQGGKLDIYLRSTPNKLWGTAKQHKPASLTR</sequence>
<dbReference type="GO" id="GO:0006516">
    <property type="term" value="P:glycoprotein catabolic process"/>
    <property type="evidence" value="ECO:0007669"/>
    <property type="project" value="TreeGrafter"/>
</dbReference>
<dbReference type="GO" id="GO:0030246">
    <property type="term" value="F:carbohydrate binding"/>
    <property type="evidence" value="ECO:0007669"/>
    <property type="project" value="InterPro"/>
</dbReference>
<comment type="caution">
    <text evidence="7">The sequence shown here is derived from an EMBL/GenBank/DDBJ whole genome shotgun (WGS) entry which is preliminary data.</text>
</comment>
<dbReference type="PANTHER" id="PTHR12143:SF43">
    <property type="entry name" value="PUTATIVE-RELATED"/>
    <property type="match status" value="1"/>
</dbReference>
<dbReference type="InterPro" id="IPR050883">
    <property type="entry name" value="PNGase"/>
</dbReference>
<dbReference type="EMBL" id="WQLA01000007">
    <property type="protein sequence ID" value="MVN92814.1"/>
    <property type="molecule type" value="Genomic_DNA"/>
</dbReference>
<dbReference type="InterPro" id="IPR005887">
    <property type="entry name" value="GH92_a_mannosidase_put"/>
</dbReference>
<feature type="domain" description="Glycosyl hydrolase family 92 N-terminal" evidence="6">
    <location>
        <begin position="10"/>
        <end position="256"/>
    </location>
</feature>
<protein>
    <submittedName>
        <fullName evidence="7">Glycoside hydrolase family 92 protein</fullName>
    </submittedName>
</protein>
<feature type="compositionally biased region" description="Polar residues" evidence="4">
    <location>
        <begin position="14"/>
        <end position="24"/>
    </location>
</feature>
<evidence type="ECO:0000256" key="2">
    <source>
        <dbReference type="ARBA" id="ARBA00011245"/>
    </source>
</evidence>
<keyword evidence="3" id="KW-0106">Calcium</keyword>
<organism evidence="7 8">
    <name type="scientific">Mucilaginibacter aquatilis</name>
    <dbReference type="NCBI Taxonomy" id="1517760"/>
    <lineage>
        <taxon>Bacteria</taxon>
        <taxon>Pseudomonadati</taxon>
        <taxon>Bacteroidota</taxon>
        <taxon>Sphingobacteriia</taxon>
        <taxon>Sphingobacteriales</taxon>
        <taxon>Sphingobacteriaceae</taxon>
        <taxon>Mucilaginibacter</taxon>
    </lineage>
</organism>
<dbReference type="Gene3D" id="1.20.1610.10">
    <property type="entry name" value="alpha-1,2-mannosidases domains"/>
    <property type="match status" value="1"/>
</dbReference>
<evidence type="ECO:0000259" key="5">
    <source>
        <dbReference type="Pfam" id="PF07971"/>
    </source>
</evidence>
<dbReference type="InterPro" id="IPR014718">
    <property type="entry name" value="GH-type_carb-bd"/>
</dbReference>
<dbReference type="Gene3D" id="3.30.2080.10">
    <property type="entry name" value="GH92 mannosidase domain"/>
    <property type="match status" value="1"/>
</dbReference>
<keyword evidence="7" id="KW-0378">Hydrolase</keyword>
<evidence type="ECO:0000256" key="4">
    <source>
        <dbReference type="SAM" id="MobiDB-lite"/>
    </source>
</evidence>
<dbReference type="GO" id="GO:0000224">
    <property type="term" value="F:peptide-N4-(N-acetyl-beta-glucosaminyl)asparagine amidase activity"/>
    <property type="evidence" value="ECO:0007669"/>
    <property type="project" value="TreeGrafter"/>
</dbReference>
<dbReference type="InterPro" id="IPR041371">
    <property type="entry name" value="GH92_N"/>
</dbReference>
<evidence type="ECO:0000256" key="1">
    <source>
        <dbReference type="ARBA" id="ARBA00001913"/>
    </source>
</evidence>
<name>A0A6I4IRG0_9SPHI</name>
<dbReference type="GO" id="GO:0005829">
    <property type="term" value="C:cytosol"/>
    <property type="evidence" value="ECO:0007669"/>
    <property type="project" value="TreeGrafter"/>
</dbReference>
<reference evidence="7 8" key="1">
    <citation type="submission" date="2019-12" db="EMBL/GenBank/DDBJ databases">
        <title>Mucilaginibacter sp. HME9299 genome sequencing and assembly.</title>
        <authorList>
            <person name="Kang H."/>
            <person name="Kim H."/>
            <person name="Joh K."/>
        </authorList>
    </citation>
    <scope>NUCLEOTIDE SEQUENCE [LARGE SCALE GENOMIC DNA]</scope>
    <source>
        <strain evidence="7 8">HME9299</strain>
    </source>
</reference>
<comment type="subunit">
    <text evidence="2">Monomer.</text>
</comment>
<feature type="region of interest" description="Disordered" evidence="4">
    <location>
        <begin position="14"/>
        <end position="34"/>
    </location>
</feature>
<evidence type="ECO:0000259" key="6">
    <source>
        <dbReference type="Pfam" id="PF17678"/>
    </source>
</evidence>
<feature type="domain" description="Glycosyl hydrolase family 92" evidence="5">
    <location>
        <begin position="263"/>
        <end position="723"/>
    </location>
</feature>
<dbReference type="GO" id="GO:0005975">
    <property type="term" value="P:carbohydrate metabolic process"/>
    <property type="evidence" value="ECO:0007669"/>
    <property type="project" value="InterPro"/>
</dbReference>
<proteinExistence type="predicted"/>
<dbReference type="InterPro" id="IPR012939">
    <property type="entry name" value="Glyco_hydro_92"/>
</dbReference>
<comment type="cofactor">
    <cofactor evidence="1">
        <name>Ca(2+)</name>
        <dbReference type="ChEBI" id="CHEBI:29108"/>
    </cofactor>
</comment>
<dbReference type="Pfam" id="PF07971">
    <property type="entry name" value="Glyco_hydro_92"/>
    <property type="match status" value="1"/>
</dbReference>
<dbReference type="Pfam" id="PF17678">
    <property type="entry name" value="Glyco_hydro_92N"/>
    <property type="match status" value="1"/>
</dbReference>
<evidence type="ECO:0000313" key="7">
    <source>
        <dbReference type="EMBL" id="MVN92814.1"/>
    </source>
</evidence>
<dbReference type="Gene3D" id="1.20.1050.60">
    <property type="entry name" value="alpha-1,2-mannosidase"/>
    <property type="match status" value="1"/>
</dbReference>
<dbReference type="PANTHER" id="PTHR12143">
    <property type="entry name" value="PEPTIDE N-GLYCANASE PNGASE -RELATED"/>
    <property type="match status" value="1"/>
</dbReference>
<evidence type="ECO:0000313" key="8">
    <source>
        <dbReference type="Proteomes" id="UP000434850"/>
    </source>
</evidence>
<dbReference type="Gene3D" id="2.70.98.10">
    <property type="match status" value="1"/>
</dbReference>
<dbReference type="FunFam" id="3.30.2080.10:FF:000001">
    <property type="entry name" value="Alpha-1,2-mannosidase subfamily"/>
    <property type="match status" value="1"/>
</dbReference>